<dbReference type="SMART" id="SM00752">
    <property type="entry name" value="HTTM"/>
    <property type="match status" value="1"/>
</dbReference>
<feature type="transmembrane region" description="Helical" evidence="6">
    <location>
        <begin position="135"/>
        <end position="154"/>
    </location>
</feature>
<feature type="transmembrane region" description="Helical" evidence="6">
    <location>
        <begin position="271"/>
        <end position="298"/>
    </location>
</feature>
<proteinExistence type="predicted"/>
<comment type="subcellular location">
    <subcellularLocation>
        <location evidence="1">Endomembrane system</location>
        <topology evidence="1">Multi-pass membrane protein</topology>
    </subcellularLocation>
</comment>
<keyword evidence="4 6" id="KW-0472">Membrane</keyword>
<evidence type="ECO:0000313" key="8">
    <source>
        <dbReference type="EMBL" id="UPL14605.1"/>
    </source>
</evidence>
<dbReference type="RefSeq" id="WP_247955496.1">
    <property type="nucleotide sequence ID" value="NZ_CP078077.1"/>
</dbReference>
<feature type="region of interest" description="Disordered" evidence="5">
    <location>
        <begin position="328"/>
        <end position="356"/>
    </location>
</feature>
<dbReference type="PANTHER" id="PTHR39535">
    <property type="entry name" value="SPORULATION-DELAYING PROTEIN SDPB"/>
    <property type="match status" value="1"/>
</dbReference>
<feature type="transmembrane region" description="Helical" evidence="6">
    <location>
        <begin position="21"/>
        <end position="44"/>
    </location>
</feature>
<dbReference type="Proteomes" id="UP000831963">
    <property type="component" value="Chromosome"/>
</dbReference>
<evidence type="ECO:0000259" key="7">
    <source>
        <dbReference type="SMART" id="SM00752"/>
    </source>
</evidence>
<evidence type="ECO:0000256" key="1">
    <source>
        <dbReference type="ARBA" id="ARBA00004127"/>
    </source>
</evidence>
<feature type="compositionally biased region" description="Polar residues" evidence="5">
    <location>
        <begin position="328"/>
        <end position="338"/>
    </location>
</feature>
<dbReference type="PANTHER" id="PTHR39535:SF2">
    <property type="entry name" value="HTTM DOMAIN-CONTAINING PROTEIN"/>
    <property type="match status" value="1"/>
</dbReference>
<sequence length="356" mass="41184">MNAVTRLWDSLLHWLLDRRHATYGLAVMRIGFAGLTIVSILLYLPDYSYTFGEGSRWGESLYRPSGVNTYIWPISILFSRSDPDWFTYLKLALLLAVAVAYLLGWRMRIIAPLFVLLWLGYASTNPLVLNTGHYQTFRVMLLFLLLADTSRRWSLDARRRRVTRDEHPLSFRGRVLPRWVPVLSNNVAVILIGAQLCIVYITSALWKLQGSMWTEGIAAYYPLRLEQFILFPWLNEIAWHVTPAIFIASWLSVYMQLLFPLTLLNRWTRIFGLIAITGMHAGIGVLMSLPFFSLVMIFSDMIFVRDVTWRKVQLWVVRRWKRRRTVSNRQPDAGTSRQGLGEDAQVTSPEVVGVLR</sequence>
<name>A0ABY4IQS0_9MICO</name>
<feature type="domain" description="HTTM-like" evidence="7">
    <location>
        <begin position="17"/>
        <end position="308"/>
    </location>
</feature>
<dbReference type="InterPro" id="IPR011020">
    <property type="entry name" value="HTTM-like"/>
</dbReference>
<keyword evidence="9" id="KW-1185">Reference proteome</keyword>
<reference evidence="8 9" key="1">
    <citation type="submission" date="2021-06" db="EMBL/GenBank/DDBJ databases">
        <title>Genome-based taxonomic framework of Microbacterium strains isolated from marine environment, the description of four new species and reclassification of four preexisting species.</title>
        <authorList>
            <person name="Lee S.D."/>
            <person name="Kim S.-M."/>
            <person name="Byeon Y.-S."/>
            <person name="Yang H.L."/>
            <person name="Kim I.S."/>
        </authorList>
    </citation>
    <scope>NUCLEOTIDE SEQUENCE [LARGE SCALE GENOMIC DNA]</scope>
    <source>
        <strain evidence="8 9">SSW1-36</strain>
    </source>
</reference>
<keyword evidence="3 6" id="KW-1133">Transmembrane helix</keyword>
<dbReference type="Pfam" id="PF05090">
    <property type="entry name" value="HTTM"/>
    <property type="match status" value="1"/>
</dbReference>
<accession>A0ABY4IQS0</accession>
<feature type="transmembrane region" description="Helical" evidence="6">
    <location>
        <begin position="237"/>
        <end position="259"/>
    </location>
</feature>
<feature type="transmembrane region" description="Helical" evidence="6">
    <location>
        <begin position="110"/>
        <end position="129"/>
    </location>
</feature>
<dbReference type="EMBL" id="CP078077">
    <property type="protein sequence ID" value="UPL14605.1"/>
    <property type="molecule type" value="Genomic_DNA"/>
</dbReference>
<evidence type="ECO:0000256" key="2">
    <source>
        <dbReference type="ARBA" id="ARBA00022692"/>
    </source>
</evidence>
<evidence type="ECO:0000313" key="9">
    <source>
        <dbReference type="Proteomes" id="UP000831963"/>
    </source>
</evidence>
<protein>
    <submittedName>
        <fullName evidence="8">HTTM domain-containing protein</fullName>
    </submittedName>
</protein>
<feature type="transmembrane region" description="Helical" evidence="6">
    <location>
        <begin position="85"/>
        <end position="103"/>
    </location>
</feature>
<evidence type="ECO:0000256" key="3">
    <source>
        <dbReference type="ARBA" id="ARBA00022989"/>
    </source>
</evidence>
<organism evidence="8 9">
    <name type="scientific">Microbacterium galbinum</name>
    <dbReference type="NCBI Taxonomy" id="2851646"/>
    <lineage>
        <taxon>Bacteria</taxon>
        <taxon>Bacillati</taxon>
        <taxon>Actinomycetota</taxon>
        <taxon>Actinomycetes</taxon>
        <taxon>Micrococcales</taxon>
        <taxon>Microbacteriaceae</taxon>
        <taxon>Microbacterium</taxon>
    </lineage>
</organism>
<keyword evidence="2 6" id="KW-0812">Transmembrane</keyword>
<evidence type="ECO:0000256" key="4">
    <source>
        <dbReference type="ARBA" id="ARBA00023136"/>
    </source>
</evidence>
<gene>
    <name evidence="8" type="ORF">KV396_09005</name>
</gene>
<dbReference type="InterPro" id="IPR053934">
    <property type="entry name" value="HTTM_dom"/>
</dbReference>
<evidence type="ECO:0000256" key="5">
    <source>
        <dbReference type="SAM" id="MobiDB-lite"/>
    </source>
</evidence>
<dbReference type="InterPro" id="IPR052964">
    <property type="entry name" value="Sporulation_signal_mat"/>
</dbReference>
<evidence type="ECO:0000256" key="6">
    <source>
        <dbReference type="SAM" id="Phobius"/>
    </source>
</evidence>
<feature type="transmembrane region" description="Helical" evidence="6">
    <location>
        <begin position="182"/>
        <end position="206"/>
    </location>
</feature>